<sequence length="308" mass="34019">MALGVLSRFWNQSFFLPKPTFTEKDLPDLTGKVYIITGGYTGIGLELCKLLYPHNPTIYIAGRSSEKASIAIQALQTAFPDSKGRLEFLQLDLADLSTIKASVDSFLQKEDRLDVLVNNAGIMVPPIDMKSAQNYDLQTATNVYGPFLLTQLLLPLLKKTVRVAETGTVRVCWAALGGRPEVLYGQSKCANVMLGIEGARRWAGEGVISNSFNPGNLRSELARHSNWIQVLIMKFITHPVYLGGYTELFSGWSPEITSQKNGCYVIPWGRFGIHNAELESYIKPLSEGGPGTAQKLWLACEKVVQPYT</sequence>
<comment type="similarity">
    <text evidence="1">Belongs to the short-chain dehydrogenases/reductases (SDR) family.</text>
</comment>
<dbReference type="STRING" id="1231657.A0A1Y1YLZ8"/>
<name>A0A1Y1YLZ8_9PLEO</name>
<dbReference type="OrthoDB" id="191139at2759"/>
<dbReference type="InterPro" id="IPR002347">
    <property type="entry name" value="SDR_fam"/>
</dbReference>
<organism evidence="4 5">
    <name type="scientific">Clohesyomyces aquaticus</name>
    <dbReference type="NCBI Taxonomy" id="1231657"/>
    <lineage>
        <taxon>Eukaryota</taxon>
        <taxon>Fungi</taxon>
        <taxon>Dikarya</taxon>
        <taxon>Ascomycota</taxon>
        <taxon>Pezizomycotina</taxon>
        <taxon>Dothideomycetes</taxon>
        <taxon>Pleosporomycetidae</taxon>
        <taxon>Pleosporales</taxon>
        <taxon>Lindgomycetaceae</taxon>
        <taxon>Clohesyomyces</taxon>
    </lineage>
</organism>
<dbReference type="PANTHER" id="PTHR24320:SF236">
    <property type="entry name" value="SHORT-CHAIN DEHYDROGENASE-RELATED"/>
    <property type="match status" value="1"/>
</dbReference>
<evidence type="ECO:0000256" key="3">
    <source>
        <dbReference type="ARBA" id="ARBA00023002"/>
    </source>
</evidence>
<dbReference type="SUPFAM" id="SSF51735">
    <property type="entry name" value="NAD(P)-binding Rossmann-fold domains"/>
    <property type="match status" value="1"/>
</dbReference>
<accession>A0A1Y1YLZ8</accession>
<evidence type="ECO:0000256" key="2">
    <source>
        <dbReference type="ARBA" id="ARBA00022857"/>
    </source>
</evidence>
<dbReference type="InterPro" id="IPR036291">
    <property type="entry name" value="NAD(P)-bd_dom_sf"/>
</dbReference>
<dbReference type="PRINTS" id="PR00081">
    <property type="entry name" value="GDHRDH"/>
</dbReference>
<keyword evidence="2" id="KW-0521">NADP</keyword>
<proteinExistence type="inferred from homology"/>
<keyword evidence="3" id="KW-0560">Oxidoreductase</keyword>
<evidence type="ECO:0000313" key="4">
    <source>
        <dbReference type="EMBL" id="ORX99037.1"/>
    </source>
</evidence>
<protein>
    <recommendedName>
        <fullName evidence="6">NAD(P)-binding protein</fullName>
    </recommendedName>
</protein>
<keyword evidence="5" id="KW-1185">Reference proteome</keyword>
<gene>
    <name evidence="4" type="ORF">BCR34DRAFT_628281</name>
</gene>
<dbReference type="Proteomes" id="UP000193144">
    <property type="component" value="Unassembled WGS sequence"/>
</dbReference>
<dbReference type="Gene3D" id="3.40.50.720">
    <property type="entry name" value="NAD(P)-binding Rossmann-like Domain"/>
    <property type="match status" value="1"/>
</dbReference>
<evidence type="ECO:0000256" key="1">
    <source>
        <dbReference type="ARBA" id="ARBA00006484"/>
    </source>
</evidence>
<dbReference type="AlphaFoldDB" id="A0A1Y1YLZ8"/>
<reference evidence="4 5" key="1">
    <citation type="submission" date="2016-07" db="EMBL/GenBank/DDBJ databases">
        <title>Pervasive Adenine N6-methylation of Active Genes in Fungi.</title>
        <authorList>
            <consortium name="DOE Joint Genome Institute"/>
            <person name="Mondo S.J."/>
            <person name="Dannebaum R.O."/>
            <person name="Kuo R.C."/>
            <person name="Labutti K."/>
            <person name="Haridas S."/>
            <person name="Kuo A."/>
            <person name="Salamov A."/>
            <person name="Ahrendt S.R."/>
            <person name="Lipzen A."/>
            <person name="Sullivan W."/>
            <person name="Andreopoulos W.B."/>
            <person name="Clum A."/>
            <person name="Lindquist E."/>
            <person name="Daum C."/>
            <person name="Ramamoorthy G.K."/>
            <person name="Gryganskyi A."/>
            <person name="Culley D."/>
            <person name="Magnuson J.K."/>
            <person name="James T.Y."/>
            <person name="O'Malley M.A."/>
            <person name="Stajich J.E."/>
            <person name="Spatafora J.W."/>
            <person name="Visel A."/>
            <person name="Grigoriev I.V."/>
        </authorList>
    </citation>
    <scope>NUCLEOTIDE SEQUENCE [LARGE SCALE GENOMIC DNA]</scope>
    <source>
        <strain evidence="4 5">CBS 115471</strain>
    </source>
</reference>
<comment type="caution">
    <text evidence="4">The sequence shown here is derived from an EMBL/GenBank/DDBJ whole genome shotgun (WGS) entry which is preliminary data.</text>
</comment>
<evidence type="ECO:0000313" key="5">
    <source>
        <dbReference type="Proteomes" id="UP000193144"/>
    </source>
</evidence>
<evidence type="ECO:0008006" key="6">
    <source>
        <dbReference type="Google" id="ProtNLM"/>
    </source>
</evidence>
<dbReference type="GO" id="GO:0016491">
    <property type="term" value="F:oxidoreductase activity"/>
    <property type="evidence" value="ECO:0007669"/>
    <property type="project" value="UniProtKB-KW"/>
</dbReference>
<dbReference type="Pfam" id="PF00106">
    <property type="entry name" value="adh_short"/>
    <property type="match status" value="1"/>
</dbReference>
<dbReference type="PANTHER" id="PTHR24320">
    <property type="entry name" value="RETINOL DEHYDROGENASE"/>
    <property type="match status" value="1"/>
</dbReference>
<dbReference type="EMBL" id="MCFA01000205">
    <property type="protein sequence ID" value="ORX99037.1"/>
    <property type="molecule type" value="Genomic_DNA"/>
</dbReference>